<accession>A0AAN7K615</accession>
<dbReference type="AlphaFoldDB" id="A0AAN7K615"/>
<evidence type="ECO:0000313" key="1">
    <source>
        <dbReference type="EMBL" id="KAK4759119.1"/>
    </source>
</evidence>
<protein>
    <submittedName>
        <fullName evidence="1">Uncharacterized protein</fullName>
    </submittedName>
</protein>
<evidence type="ECO:0000313" key="2">
    <source>
        <dbReference type="Proteomes" id="UP001345219"/>
    </source>
</evidence>
<dbReference type="EMBL" id="JAXIOK010000012">
    <property type="protein sequence ID" value="KAK4759119.1"/>
    <property type="molecule type" value="Genomic_DNA"/>
</dbReference>
<name>A0AAN7K615_9MYRT</name>
<sequence length="122" mass="13835">MVWSWQIGKSITDLHMDEACTLFLKDLYSHGIIYTLTCSVCFDQVADVGWAAAVLPSVGIIIMPSWDLRDAVLSDCDTVTLTSSDEGLCACELFSLPYFFFPRELLLKLVLFFVNYFQWSKS</sequence>
<organism evidence="1 2">
    <name type="scientific">Trapa incisa</name>
    <dbReference type="NCBI Taxonomy" id="236973"/>
    <lineage>
        <taxon>Eukaryota</taxon>
        <taxon>Viridiplantae</taxon>
        <taxon>Streptophyta</taxon>
        <taxon>Embryophyta</taxon>
        <taxon>Tracheophyta</taxon>
        <taxon>Spermatophyta</taxon>
        <taxon>Magnoliopsida</taxon>
        <taxon>eudicotyledons</taxon>
        <taxon>Gunneridae</taxon>
        <taxon>Pentapetalae</taxon>
        <taxon>rosids</taxon>
        <taxon>malvids</taxon>
        <taxon>Myrtales</taxon>
        <taxon>Lythraceae</taxon>
        <taxon>Trapa</taxon>
    </lineage>
</organism>
<keyword evidence="2" id="KW-1185">Reference proteome</keyword>
<dbReference type="Proteomes" id="UP001345219">
    <property type="component" value="Chromosome 15"/>
</dbReference>
<comment type="caution">
    <text evidence="1">The sequence shown here is derived from an EMBL/GenBank/DDBJ whole genome shotgun (WGS) entry which is preliminary data.</text>
</comment>
<gene>
    <name evidence="1" type="ORF">SAY87_020420</name>
</gene>
<reference evidence="1 2" key="1">
    <citation type="journal article" date="2023" name="Hortic Res">
        <title>Pangenome of water caltrop reveals structural variations and asymmetric subgenome divergence after allopolyploidization.</title>
        <authorList>
            <person name="Zhang X."/>
            <person name="Chen Y."/>
            <person name="Wang L."/>
            <person name="Yuan Y."/>
            <person name="Fang M."/>
            <person name="Shi L."/>
            <person name="Lu R."/>
            <person name="Comes H.P."/>
            <person name="Ma Y."/>
            <person name="Chen Y."/>
            <person name="Huang G."/>
            <person name="Zhou Y."/>
            <person name="Zheng Z."/>
            <person name="Qiu Y."/>
        </authorList>
    </citation>
    <scope>NUCLEOTIDE SEQUENCE [LARGE SCALE GENOMIC DNA]</scope>
    <source>
        <tissue evidence="1">Roots</tissue>
    </source>
</reference>
<proteinExistence type="predicted"/>